<evidence type="ECO:0000313" key="3">
    <source>
        <dbReference type="Proteomes" id="UP001152797"/>
    </source>
</evidence>
<organism evidence="1">
    <name type="scientific">Cladocopium goreaui</name>
    <dbReference type="NCBI Taxonomy" id="2562237"/>
    <lineage>
        <taxon>Eukaryota</taxon>
        <taxon>Sar</taxon>
        <taxon>Alveolata</taxon>
        <taxon>Dinophyceae</taxon>
        <taxon>Suessiales</taxon>
        <taxon>Symbiodiniaceae</taxon>
        <taxon>Cladocopium</taxon>
    </lineage>
</organism>
<accession>A0A9P1D7H3</accession>
<dbReference type="AlphaFoldDB" id="A0A9P1D7H3"/>
<protein>
    <submittedName>
        <fullName evidence="1">Uncharacterized protein</fullName>
    </submittedName>
</protein>
<dbReference type="EMBL" id="CAMXCT030003460">
    <property type="protein sequence ID" value="CAL4791946.1"/>
    <property type="molecule type" value="Genomic_DNA"/>
</dbReference>
<comment type="caution">
    <text evidence="1">The sequence shown here is derived from an EMBL/GenBank/DDBJ whole genome shotgun (WGS) entry which is preliminary data.</text>
</comment>
<proteinExistence type="predicted"/>
<dbReference type="EMBL" id="CAMXCT010003460">
    <property type="protein sequence ID" value="CAI4004634.1"/>
    <property type="molecule type" value="Genomic_DNA"/>
</dbReference>
<reference evidence="1" key="1">
    <citation type="submission" date="2022-10" db="EMBL/GenBank/DDBJ databases">
        <authorList>
            <person name="Chen Y."/>
            <person name="Dougan E. K."/>
            <person name="Chan C."/>
            <person name="Rhodes N."/>
            <person name="Thang M."/>
        </authorList>
    </citation>
    <scope>NUCLEOTIDE SEQUENCE</scope>
</reference>
<keyword evidence="3" id="KW-1185">Reference proteome</keyword>
<evidence type="ECO:0000313" key="1">
    <source>
        <dbReference type="EMBL" id="CAI4004634.1"/>
    </source>
</evidence>
<evidence type="ECO:0000313" key="2">
    <source>
        <dbReference type="EMBL" id="CAL1158009.1"/>
    </source>
</evidence>
<reference evidence="2" key="2">
    <citation type="submission" date="2024-04" db="EMBL/GenBank/DDBJ databases">
        <authorList>
            <person name="Chen Y."/>
            <person name="Shah S."/>
            <person name="Dougan E. K."/>
            <person name="Thang M."/>
            <person name="Chan C."/>
        </authorList>
    </citation>
    <scope>NUCLEOTIDE SEQUENCE [LARGE SCALE GENOMIC DNA]</scope>
</reference>
<dbReference type="Proteomes" id="UP001152797">
    <property type="component" value="Unassembled WGS sequence"/>
</dbReference>
<sequence length="565" mass="63995">MELLEDYFAGAETAKRTSRIAEIAMLSRGSQRAGHLLCRIASTRKGKSNVDRNLRRCIHKAGVTLDLDVELVKTTIKVKKPKLGIKSVYWPCFSLRSWVSTLATSFSPIMFGGFDVEEEHNWRRLFSWFWATYKGFDGGHPIYEMPDLDLSLCIPIMTHGDEGRGLCSQAFMVQSFQFVISHLGPFTTNTSGHSFTSRMLFTCISSKLYDGEKTLRDINTEWAKQLHSLFHEGVQVGGKTIRLVWIAGKGDWPYLRKAFNLETGFTSKRVCHLCTGEEWYRFDSDAAWRGPGGRPGPSPFKSDGNVFSIVPGCTPERIKPDLVHSFHIGFGADLAASIIVWLVRLDKFGRLAFDERLRVAYSMFQEYCHEQKRYNSCDEWCLKKMGMTSSSDFPTSLGGKGHDTAVVCRWLEKLLMDMECETPEMETMRYTIQCVNMFFDILYSNGIFLPANDALQAQEYAMRVCEGYSQLASMAHGTGQKLFKLRPKLHMLYEIALQLHPHGPYVLSPVATCCWTDEDYIGRVSKVARSCHGASQSIGAMRKTLGMYRLQFTRNAAKKHSASAR</sequence>
<name>A0A9P1D7H3_9DINO</name>
<gene>
    <name evidence="1" type="ORF">C1SCF055_LOCUS30410</name>
</gene>
<dbReference type="EMBL" id="CAMXCT020003460">
    <property type="protein sequence ID" value="CAL1158009.1"/>
    <property type="molecule type" value="Genomic_DNA"/>
</dbReference>